<dbReference type="RefSeq" id="WP_343984060.1">
    <property type="nucleotide sequence ID" value="NZ_BAAAHK010000027.1"/>
</dbReference>
<evidence type="ECO:0000256" key="1">
    <source>
        <dbReference type="ARBA" id="ARBA00022690"/>
    </source>
</evidence>
<protein>
    <recommendedName>
        <fullName evidence="3">Proteinase inhibitor I42 chagasin domain-containing protein</fullName>
    </recommendedName>
</protein>
<gene>
    <name evidence="4" type="ORF">GCM10009554_82750</name>
</gene>
<dbReference type="Gene3D" id="2.60.40.2020">
    <property type="match status" value="1"/>
</dbReference>
<dbReference type="EMBL" id="BAAAHK010000027">
    <property type="protein sequence ID" value="GAA0963418.1"/>
    <property type="molecule type" value="Genomic_DNA"/>
</dbReference>
<keyword evidence="2" id="KW-0789">Thiol protease inhibitor</keyword>
<dbReference type="Pfam" id="PF09394">
    <property type="entry name" value="Inhibitor_I42"/>
    <property type="match status" value="1"/>
</dbReference>
<dbReference type="InterPro" id="IPR036331">
    <property type="entry name" value="Chagasin-like_sf"/>
</dbReference>
<dbReference type="Proteomes" id="UP001500542">
    <property type="component" value="Unassembled WGS sequence"/>
</dbReference>
<feature type="domain" description="Proteinase inhibitor I42 chagasin" evidence="3">
    <location>
        <begin position="13"/>
        <end position="87"/>
    </location>
</feature>
<accession>A0ABN1RTH0</accession>
<proteinExistence type="predicted"/>
<keyword evidence="5" id="KW-1185">Reference proteome</keyword>
<evidence type="ECO:0000313" key="4">
    <source>
        <dbReference type="EMBL" id="GAA0963418.1"/>
    </source>
</evidence>
<evidence type="ECO:0000313" key="5">
    <source>
        <dbReference type="Proteomes" id="UP001500542"/>
    </source>
</evidence>
<organism evidence="4 5">
    <name type="scientific">Kribbella koreensis</name>
    <dbReference type="NCBI Taxonomy" id="57909"/>
    <lineage>
        <taxon>Bacteria</taxon>
        <taxon>Bacillati</taxon>
        <taxon>Actinomycetota</taxon>
        <taxon>Actinomycetes</taxon>
        <taxon>Propionibacteriales</taxon>
        <taxon>Kribbellaceae</taxon>
        <taxon>Kribbella</taxon>
    </lineage>
</organism>
<dbReference type="SUPFAM" id="SSF141066">
    <property type="entry name" value="ICP-like"/>
    <property type="match status" value="1"/>
</dbReference>
<name>A0ABN1RTH0_9ACTN</name>
<evidence type="ECO:0000256" key="2">
    <source>
        <dbReference type="ARBA" id="ARBA00022704"/>
    </source>
</evidence>
<sequence>MKERSLLRIAVAGGPVEIALPESPATGYRWHLDHDPSEVVVVGTTYQPVPDQQGLAGGGGTRTFQLEVLTRHSITLDFYLRRSPASEPLEHQPVELAF</sequence>
<comment type="caution">
    <text evidence="4">The sequence shown here is derived from an EMBL/GenBank/DDBJ whole genome shotgun (WGS) entry which is preliminary data.</text>
</comment>
<reference evidence="4 5" key="1">
    <citation type="journal article" date="2019" name="Int. J. Syst. Evol. Microbiol.">
        <title>The Global Catalogue of Microorganisms (GCM) 10K type strain sequencing project: providing services to taxonomists for standard genome sequencing and annotation.</title>
        <authorList>
            <consortium name="The Broad Institute Genomics Platform"/>
            <consortium name="The Broad Institute Genome Sequencing Center for Infectious Disease"/>
            <person name="Wu L."/>
            <person name="Ma J."/>
        </authorList>
    </citation>
    <scope>NUCLEOTIDE SEQUENCE [LARGE SCALE GENOMIC DNA]</scope>
    <source>
        <strain evidence="4 5">JCM 10977</strain>
    </source>
</reference>
<keyword evidence="1" id="KW-0646">Protease inhibitor</keyword>
<dbReference type="InterPro" id="IPR018990">
    <property type="entry name" value="Prot_inh_I42_chagasin"/>
</dbReference>
<evidence type="ECO:0000259" key="3">
    <source>
        <dbReference type="Pfam" id="PF09394"/>
    </source>
</evidence>